<dbReference type="EMBL" id="LR593886">
    <property type="protein sequence ID" value="VTR95330.1"/>
    <property type="molecule type" value="Genomic_DNA"/>
</dbReference>
<reference evidence="1 2" key="1">
    <citation type="submission" date="2019-05" db="EMBL/GenBank/DDBJ databases">
        <authorList>
            <consortium name="Science for Life Laboratories"/>
        </authorList>
    </citation>
    <scope>NUCLEOTIDE SEQUENCE [LARGE SCALE GENOMIC DNA]</scope>
    <source>
        <strain evidence="1">Soil9</strain>
    </source>
</reference>
<proteinExistence type="predicted"/>
<organism evidence="1 2">
    <name type="scientific">Gemmata massiliana</name>
    <dbReference type="NCBI Taxonomy" id="1210884"/>
    <lineage>
        <taxon>Bacteria</taxon>
        <taxon>Pseudomonadati</taxon>
        <taxon>Planctomycetota</taxon>
        <taxon>Planctomycetia</taxon>
        <taxon>Gemmatales</taxon>
        <taxon>Gemmataceae</taxon>
        <taxon>Gemmata</taxon>
    </lineage>
</organism>
<dbReference type="Proteomes" id="UP000464178">
    <property type="component" value="Chromosome"/>
</dbReference>
<evidence type="ECO:0000313" key="2">
    <source>
        <dbReference type="Proteomes" id="UP000464178"/>
    </source>
</evidence>
<protein>
    <submittedName>
        <fullName evidence="1">Uncharacterized protein</fullName>
    </submittedName>
</protein>
<sequence length="182" mass="20529">MLTTAPTFEHLYHLFPDSPDRPEAVEVPASEVPEPYYKLLVHTHHMTVTVEEFYGSPVDVRVLSCRRAGNEYARKILLALREDADRVVQFGLVRINLGVCPEAVRNAIVEGKTPLGRVLIQHNMLRRIEPLAYIRVTLSPTMAEWFRVPPGSETYGRIGVIYTGDRPAVEVLEILTPVPESN</sequence>
<name>A0A6P2D7B2_9BACT</name>
<dbReference type="Gene3D" id="3.40.1410.10">
    <property type="entry name" value="Chorismate lyase-like"/>
    <property type="match status" value="1"/>
</dbReference>
<evidence type="ECO:0000313" key="1">
    <source>
        <dbReference type="EMBL" id="VTR95330.1"/>
    </source>
</evidence>
<accession>A0A6P2D7B2</accession>
<keyword evidence="2" id="KW-1185">Reference proteome</keyword>
<dbReference type="AlphaFoldDB" id="A0A6P2D7B2"/>
<gene>
    <name evidence="1" type="ORF">SOIL9_23840</name>
</gene>
<dbReference type="InterPro" id="IPR028978">
    <property type="entry name" value="Chorismate_lyase_/UTRA_dom_sf"/>
</dbReference>
<dbReference type="SUPFAM" id="SSF64288">
    <property type="entry name" value="Chorismate lyase-like"/>
    <property type="match status" value="1"/>
</dbReference>
<dbReference type="KEGG" id="gms:SOIL9_23840"/>
<dbReference type="RefSeq" id="WP_162669760.1">
    <property type="nucleotide sequence ID" value="NZ_LR593886.1"/>
</dbReference>